<organism evidence="3 4">
    <name type="scientific">Iamia majanohamensis</name>
    <dbReference type="NCBI Taxonomy" id="467976"/>
    <lineage>
        <taxon>Bacteria</taxon>
        <taxon>Bacillati</taxon>
        <taxon>Actinomycetota</taxon>
        <taxon>Acidimicrobiia</taxon>
        <taxon>Acidimicrobiales</taxon>
        <taxon>Iamiaceae</taxon>
        <taxon>Iamia</taxon>
    </lineage>
</organism>
<feature type="transmembrane region" description="Helical" evidence="2">
    <location>
        <begin position="78"/>
        <end position="101"/>
    </location>
</feature>
<dbReference type="EMBL" id="CP116942">
    <property type="protein sequence ID" value="WCO67495.1"/>
    <property type="molecule type" value="Genomic_DNA"/>
</dbReference>
<evidence type="ECO:0000313" key="4">
    <source>
        <dbReference type="Proteomes" id="UP001216390"/>
    </source>
</evidence>
<evidence type="ECO:0000313" key="3">
    <source>
        <dbReference type="EMBL" id="WCO67495.1"/>
    </source>
</evidence>
<dbReference type="RefSeq" id="WP_272737016.1">
    <property type="nucleotide sequence ID" value="NZ_CP116942.1"/>
</dbReference>
<proteinExistence type="predicted"/>
<dbReference type="AlphaFoldDB" id="A0AAF0BW71"/>
<protein>
    <submittedName>
        <fullName evidence="3">Uncharacterized protein</fullName>
    </submittedName>
</protein>
<dbReference type="Proteomes" id="UP001216390">
    <property type="component" value="Chromosome"/>
</dbReference>
<evidence type="ECO:0000256" key="1">
    <source>
        <dbReference type="SAM" id="MobiDB-lite"/>
    </source>
</evidence>
<gene>
    <name evidence="3" type="ORF">PO878_02020</name>
</gene>
<feature type="region of interest" description="Disordered" evidence="1">
    <location>
        <begin position="1"/>
        <end position="20"/>
    </location>
</feature>
<name>A0AAF0BW71_9ACTN</name>
<keyword evidence="2" id="KW-0812">Transmembrane</keyword>
<keyword evidence="4" id="KW-1185">Reference proteome</keyword>
<accession>A0AAF0BW71</accession>
<keyword evidence="2" id="KW-1133">Transmembrane helix</keyword>
<keyword evidence="2" id="KW-0472">Membrane</keyword>
<evidence type="ECO:0000256" key="2">
    <source>
        <dbReference type="SAM" id="Phobius"/>
    </source>
</evidence>
<sequence>MTDLLPHPTDHEADDGPPVDDAELEAQALAAERSDVADDDAVPYWDLAERQDLGLLPEWYMPGPTAGARRLVGWRRRLAWALVLTFLAINAAGLCSTYGRIEGFGI</sequence>
<reference evidence="3" key="1">
    <citation type="submission" date="2023-01" db="EMBL/GenBank/DDBJ databases">
        <title>The diversity of Class Acidimicrobiia in South China Sea sediment environments and the proposal of Iamia marina sp. nov., a novel species of the genus Iamia.</title>
        <authorList>
            <person name="He Y."/>
            <person name="Tian X."/>
        </authorList>
    </citation>
    <scope>NUCLEOTIDE SEQUENCE</scope>
    <source>
        <strain evidence="3">DSM 19957</strain>
    </source>
</reference>
<dbReference type="KEGG" id="ima:PO878_02020"/>